<organism evidence="1">
    <name type="scientific">uncultured Caudovirales phage</name>
    <dbReference type="NCBI Taxonomy" id="2100421"/>
    <lineage>
        <taxon>Viruses</taxon>
        <taxon>Duplodnaviria</taxon>
        <taxon>Heunggongvirae</taxon>
        <taxon>Uroviricota</taxon>
        <taxon>Caudoviricetes</taxon>
        <taxon>Peduoviridae</taxon>
        <taxon>Maltschvirus</taxon>
        <taxon>Maltschvirus maltsch</taxon>
    </lineage>
</organism>
<sequence length="117" mass="12566">MTITTTRYQKNFHGTMPFSNNGVMMLLEASTALGWTVPGTSGQIYRAHFSVSTSADVWVCLNGTAAVPTSNTATATVNQERIDVEFNRYVKGGDSLSFISTGTPQVGVSLLQVQDIT</sequence>
<protein>
    <submittedName>
        <fullName evidence="1">Uncharacterized protein</fullName>
    </submittedName>
</protein>
<dbReference type="EMBL" id="LR796278">
    <property type="protein sequence ID" value="CAB4133921.1"/>
    <property type="molecule type" value="Genomic_DNA"/>
</dbReference>
<reference evidence="1" key="1">
    <citation type="submission" date="2020-04" db="EMBL/GenBank/DDBJ databases">
        <authorList>
            <person name="Chiriac C."/>
            <person name="Salcher M."/>
            <person name="Ghai R."/>
            <person name="Kavagutti S V."/>
        </authorList>
    </citation>
    <scope>NUCLEOTIDE SEQUENCE</scope>
</reference>
<evidence type="ECO:0000313" key="1">
    <source>
        <dbReference type="EMBL" id="CAB4133921.1"/>
    </source>
</evidence>
<gene>
    <name evidence="1" type="ORF">UFOVP265_8</name>
</gene>
<proteinExistence type="predicted"/>
<accession>A0A6J5LIB0</accession>
<name>A0A6J5LIB0_9CAUD</name>